<reference evidence="1" key="1">
    <citation type="submission" date="2014-11" db="EMBL/GenBank/DDBJ databases">
        <authorList>
            <person name="Amaro Gonzalez C."/>
        </authorList>
    </citation>
    <scope>NUCLEOTIDE SEQUENCE</scope>
</reference>
<dbReference type="AlphaFoldDB" id="A0A0E9UBX2"/>
<reference evidence="1" key="2">
    <citation type="journal article" date="2015" name="Fish Shellfish Immunol.">
        <title>Early steps in the European eel (Anguilla anguilla)-Vibrio vulnificus interaction in the gills: Role of the RtxA13 toxin.</title>
        <authorList>
            <person name="Callol A."/>
            <person name="Pajuelo D."/>
            <person name="Ebbesson L."/>
            <person name="Teles M."/>
            <person name="MacKenzie S."/>
            <person name="Amaro C."/>
        </authorList>
    </citation>
    <scope>NUCLEOTIDE SEQUENCE</scope>
</reference>
<name>A0A0E9UBX2_ANGAN</name>
<protein>
    <submittedName>
        <fullName evidence="1">Uncharacterized protein</fullName>
    </submittedName>
</protein>
<proteinExistence type="predicted"/>
<accession>A0A0E9UBX2</accession>
<organism evidence="1">
    <name type="scientific">Anguilla anguilla</name>
    <name type="common">European freshwater eel</name>
    <name type="synonym">Muraena anguilla</name>
    <dbReference type="NCBI Taxonomy" id="7936"/>
    <lineage>
        <taxon>Eukaryota</taxon>
        <taxon>Metazoa</taxon>
        <taxon>Chordata</taxon>
        <taxon>Craniata</taxon>
        <taxon>Vertebrata</taxon>
        <taxon>Euteleostomi</taxon>
        <taxon>Actinopterygii</taxon>
        <taxon>Neopterygii</taxon>
        <taxon>Teleostei</taxon>
        <taxon>Anguilliformes</taxon>
        <taxon>Anguillidae</taxon>
        <taxon>Anguilla</taxon>
    </lineage>
</organism>
<dbReference type="EMBL" id="GBXM01045261">
    <property type="protein sequence ID" value="JAH63316.1"/>
    <property type="molecule type" value="Transcribed_RNA"/>
</dbReference>
<evidence type="ECO:0000313" key="1">
    <source>
        <dbReference type="EMBL" id="JAH63316.1"/>
    </source>
</evidence>
<sequence length="26" mass="3075">MPLRGFSCDLICRMESRNERRKHAAP</sequence>